<dbReference type="PANTHER" id="PTHR48200">
    <property type="entry name" value="PROTEIN, PUTATIVE-RELATED"/>
    <property type="match status" value="1"/>
</dbReference>
<reference evidence="2 3" key="1">
    <citation type="journal article" date="2021" name="bioRxiv">
        <title>The Gossypium anomalum genome as a resource for cotton improvement and evolutionary analysis of hybrid incompatibility.</title>
        <authorList>
            <person name="Grover C.E."/>
            <person name="Yuan D."/>
            <person name="Arick M.A."/>
            <person name="Miller E.R."/>
            <person name="Hu G."/>
            <person name="Peterson D.G."/>
            <person name="Wendel J.F."/>
            <person name="Udall J.A."/>
        </authorList>
    </citation>
    <scope>NUCLEOTIDE SEQUENCE [LARGE SCALE GENOMIC DNA]</scope>
    <source>
        <strain evidence="2">JFW-Udall</strain>
        <tissue evidence="2">Leaf</tissue>
    </source>
</reference>
<dbReference type="PANTHER" id="PTHR48200:SF1">
    <property type="entry name" value="AMINOTRANSFERASE-LIKE PLANT MOBILE DOMAIN-CONTAINING PROTEIN"/>
    <property type="match status" value="1"/>
</dbReference>
<evidence type="ECO:0000259" key="1">
    <source>
        <dbReference type="Pfam" id="PF24924"/>
    </source>
</evidence>
<evidence type="ECO:0000313" key="3">
    <source>
        <dbReference type="Proteomes" id="UP000701853"/>
    </source>
</evidence>
<name>A0A8J5YUC3_9ROSI</name>
<dbReference type="OrthoDB" id="10384686at2759"/>
<keyword evidence="3" id="KW-1185">Reference proteome</keyword>
<dbReference type="AlphaFoldDB" id="A0A8J5YUC3"/>
<organism evidence="2 3">
    <name type="scientific">Gossypium anomalum</name>
    <dbReference type="NCBI Taxonomy" id="47600"/>
    <lineage>
        <taxon>Eukaryota</taxon>
        <taxon>Viridiplantae</taxon>
        <taxon>Streptophyta</taxon>
        <taxon>Embryophyta</taxon>
        <taxon>Tracheophyta</taxon>
        <taxon>Spermatophyta</taxon>
        <taxon>Magnoliopsida</taxon>
        <taxon>eudicotyledons</taxon>
        <taxon>Gunneridae</taxon>
        <taxon>Pentapetalae</taxon>
        <taxon>rosids</taxon>
        <taxon>malvids</taxon>
        <taxon>Malvales</taxon>
        <taxon>Malvaceae</taxon>
        <taxon>Malvoideae</taxon>
        <taxon>Gossypium</taxon>
    </lineage>
</organism>
<comment type="caution">
    <text evidence="2">The sequence shown here is derived from an EMBL/GenBank/DDBJ whole genome shotgun (WGS) entry which is preliminary data.</text>
</comment>
<proteinExistence type="predicted"/>
<evidence type="ECO:0000313" key="2">
    <source>
        <dbReference type="EMBL" id="KAG8486705.1"/>
    </source>
</evidence>
<protein>
    <recommendedName>
        <fullName evidence="1">DUF7745 domain-containing protein</fullName>
    </recommendedName>
</protein>
<sequence>MENESLDKVEDNAAIRIRFKKTRLEKCDSLTERFRRPDVGAFGRKEKVDIFALSIYGLVIFLKVLGHIDGLVSGLFDLFDKRVTPVPAILAETFRSLNACRRRGEGKFIGCVTSNFIATFGGQRRVLIEYSWITTLYWKN</sequence>
<dbReference type="Pfam" id="PF24924">
    <property type="entry name" value="DUF7745"/>
    <property type="match status" value="1"/>
</dbReference>
<gene>
    <name evidence="2" type="ORF">CXB51_020166</name>
</gene>
<dbReference type="Proteomes" id="UP000701853">
    <property type="component" value="Chromosome 8"/>
</dbReference>
<accession>A0A8J5YUC3</accession>
<feature type="domain" description="DUF7745" evidence="1">
    <location>
        <begin position="48"/>
        <end position="113"/>
    </location>
</feature>
<dbReference type="InterPro" id="IPR056647">
    <property type="entry name" value="DUF7745"/>
</dbReference>
<dbReference type="EMBL" id="JAHUZN010000008">
    <property type="protein sequence ID" value="KAG8486705.1"/>
    <property type="molecule type" value="Genomic_DNA"/>
</dbReference>